<evidence type="ECO:0000313" key="4">
    <source>
        <dbReference type="Proteomes" id="UP000318681"/>
    </source>
</evidence>
<dbReference type="AlphaFoldDB" id="A0A558QW43"/>
<dbReference type="Proteomes" id="UP000318681">
    <property type="component" value="Unassembled WGS sequence"/>
</dbReference>
<reference evidence="3 4" key="1">
    <citation type="submission" date="2019-07" db="EMBL/GenBank/DDBJ databases">
        <title>Sphingomonas solaris sp. nov., isolated from a solar panel from Boston, Massachusetts.</title>
        <authorList>
            <person name="Tanner K."/>
            <person name="Pascual J."/>
            <person name="Mancuso C."/>
            <person name="Pereto J."/>
            <person name="Khalil A."/>
            <person name="Vilanova C."/>
        </authorList>
    </citation>
    <scope>NUCLEOTIDE SEQUENCE [LARGE SCALE GENOMIC DNA]</scope>
    <source>
        <strain evidence="3 4">R4DWN</strain>
    </source>
</reference>
<dbReference type="Pfam" id="PF05901">
    <property type="entry name" value="Excalibur"/>
    <property type="match status" value="1"/>
</dbReference>
<dbReference type="OrthoDB" id="5366081at2"/>
<organism evidence="3 4">
    <name type="scientific">Alterirhizorhabdus solaris</name>
    <dbReference type="NCBI Taxonomy" id="2529389"/>
    <lineage>
        <taxon>Bacteria</taxon>
        <taxon>Pseudomonadati</taxon>
        <taxon>Pseudomonadota</taxon>
        <taxon>Alphaproteobacteria</taxon>
        <taxon>Sphingomonadales</taxon>
        <taxon>Rhizorhabdaceae</taxon>
        <taxon>Alterirhizorhabdus</taxon>
    </lineage>
</organism>
<name>A0A558QW43_9SPHN</name>
<dbReference type="SMART" id="SM00894">
    <property type="entry name" value="Excalibur"/>
    <property type="match status" value="1"/>
</dbReference>
<keyword evidence="4" id="KW-1185">Reference proteome</keyword>
<sequence>MASRSFRLLLVGGYVLTFVTVFAVAGSFDGEAAIGQARRTASAVVEAATYYPGCNAVRAAGKAPLYRGQPGYRESMDGDNDGIVCEPHPGAGFIPDGMRHYPPTGRRRH</sequence>
<feature type="domain" description="Excalibur calcium-binding" evidence="2">
    <location>
        <begin position="50"/>
        <end position="86"/>
    </location>
</feature>
<gene>
    <name evidence="3" type="ORF">FOY91_16915</name>
</gene>
<comment type="caution">
    <text evidence="3">The sequence shown here is derived from an EMBL/GenBank/DDBJ whole genome shotgun (WGS) entry which is preliminary data.</text>
</comment>
<accession>A0A558QW43</accession>
<dbReference type="EMBL" id="VNIM01000089">
    <property type="protein sequence ID" value="TVV71376.1"/>
    <property type="molecule type" value="Genomic_DNA"/>
</dbReference>
<evidence type="ECO:0000313" key="3">
    <source>
        <dbReference type="EMBL" id="TVV71376.1"/>
    </source>
</evidence>
<dbReference type="InterPro" id="IPR008613">
    <property type="entry name" value="Excalibur_Ca-bd_domain"/>
</dbReference>
<evidence type="ECO:0000256" key="1">
    <source>
        <dbReference type="SAM" id="MobiDB-lite"/>
    </source>
</evidence>
<proteinExistence type="predicted"/>
<feature type="region of interest" description="Disordered" evidence="1">
    <location>
        <begin position="87"/>
        <end position="109"/>
    </location>
</feature>
<protein>
    <submittedName>
        <fullName evidence="3">Excalibur calcium-binding domain-containing protein</fullName>
    </submittedName>
</protein>
<evidence type="ECO:0000259" key="2">
    <source>
        <dbReference type="SMART" id="SM00894"/>
    </source>
</evidence>
<dbReference type="RefSeq" id="WP_145154490.1">
    <property type="nucleotide sequence ID" value="NZ_VNIM01000089.1"/>
</dbReference>